<organism evidence="1 2">
    <name type="scientific">Erythrobacter aureus</name>
    <dbReference type="NCBI Taxonomy" id="2182384"/>
    <lineage>
        <taxon>Bacteria</taxon>
        <taxon>Pseudomonadati</taxon>
        <taxon>Pseudomonadota</taxon>
        <taxon>Alphaproteobacteria</taxon>
        <taxon>Sphingomonadales</taxon>
        <taxon>Erythrobacteraceae</taxon>
        <taxon>Erythrobacter/Porphyrobacter group</taxon>
        <taxon>Erythrobacter</taxon>
    </lineage>
</organism>
<sequence>MPAARFVMPKAARYIGSTRFDLKEVADAEIHLFVEPDAAGVVKRAWWIQFESYLPTVPNARYDFADTGWPLVTLGAMDLYYRARFGAAYDKPPKGSEAERVIQMVERAGYRFPVETFSAQFHKVVSDDARSEVLVIFIGDLADIGLSVEGVIAGGKDGAPMRLLHERVLEQAKRHVSIQR</sequence>
<accession>A0A345YE32</accession>
<proteinExistence type="predicted"/>
<reference evidence="2" key="1">
    <citation type="submission" date="2018-07" db="EMBL/GenBank/DDBJ databases">
        <title>Genome sequence of Erythrobacter strain YH-07, an antagonistic bacterium isolated from Yellow Sea.</title>
        <authorList>
            <person name="Tang T."/>
            <person name="Liu Q."/>
            <person name="Sun X."/>
        </authorList>
    </citation>
    <scope>NUCLEOTIDE SEQUENCE [LARGE SCALE GENOMIC DNA]</scope>
    <source>
        <strain evidence="2">YH-07</strain>
    </source>
</reference>
<gene>
    <name evidence="1" type="ORF">DVR09_07385</name>
</gene>
<keyword evidence="2" id="KW-1185">Reference proteome</keyword>
<dbReference type="Proteomes" id="UP000254508">
    <property type="component" value="Chromosome"/>
</dbReference>
<dbReference type="EMBL" id="CP031357">
    <property type="protein sequence ID" value="AXK42184.1"/>
    <property type="molecule type" value="Genomic_DNA"/>
</dbReference>
<evidence type="ECO:0000313" key="2">
    <source>
        <dbReference type="Proteomes" id="UP000254508"/>
    </source>
</evidence>
<name>A0A345YE32_9SPHN</name>
<evidence type="ECO:0000313" key="1">
    <source>
        <dbReference type="EMBL" id="AXK42184.1"/>
    </source>
</evidence>
<dbReference type="KEGG" id="err:DVR09_07385"/>
<dbReference type="OrthoDB" id="121885at2"/>
<dbReference type="AlphaFoldDB" id="A0A345YE32"/>
<protein>
    <submittedName>
        <fullName evidence="1">Uncharacterized protein</fullName>
    </submittedName>
</protein>